<comment type="caution">
    <text evidence="6">The sequence shown here is derived from an EMBL/GenBank/DDBJ whole genome shotgun (WGS) entry which is preliminary data.</text>
</comment>
<organism evidence="6 7">
    <name type="scientific">Bermanella marisrubri</name>
    <dbReference type="NCBI Taxonomy" id="207949"/>
    <lineage>
        <taxon>Bacteria</taxon>
        <taxon>Pseudomonadati</taxon>
        <taxon>Pseudomonadota</taxon>
        <taxon>Gammaproteobacteria</taxon>
        <taxon>Oceanospirillales</taxon>
        <taxon>Oceanospirillaceae</taxon>
        <taxon>Bermanella</taxon>
    </lineage>
</organism>
<evidence type="ECO:0000256" key="5">
    <source>
        <dbReference type="RuleBase" id="RU003657"/>
    </source>
</evidence>
<evidence type="ECO:0000256" key="1">
    <source>
        <dbReference type="ARBA" id="ARBA00009667"/>
    </source>
</evidence>
<accession>Q1N2Y7</accession>
<dbReference type="InterPro" id="IPR006062">
    <property type="entry name" value="His_biosynth"/>
</dbReference>
<evidence type="ECO:0000313" key="7">
    <source>
        <dbReference type="Proteomes" id="UP000004263"/>
    </source>
</evidence>
<dbReference type="GO" id="GO:0000105">
    <property type="term" value="P:L-histidine biosynthetic process"/>
    <property type="evidence" value="ECO:0007669"/>
    <property type="project" value="UniProtKB-KW"/>
</dbReference>
<dbReference type="EMBL" id="AAQH01000006">
    <property type="protein sequence ID" value="EAT12532.1"/>
    <property type="molecule type" value="Genomic_DNA"/>
</dbReference>
<keyword evidence="2 5" id="KW-0028">Amino-acid biosynthesis</keyword>
<dbReference type="InterPro" id="IPR050064">
    <property type="entry name" value="IGPS_HisA/HisF"/>
</dbReference>
<dbReference type="Pfam" id="PF00977">
    <property type="entry name" value="His_biosynth"/>
    <property type="match status" value="1"/>
</dbReference>
<name>Q1N2Y7_9GAMM</name>
<dbReference type="AlphaFoldDB" id="Q1N2Y7"/>
<evidence type="ECO:0000256" key="4">
    <source>
        <dbReference type="ARBA" id="ARBA00029440"/>
    </source>
</evidence>
<dbReference type="PANTHER" id="PTHR21235">
    <property type="entry name" value="IMIDAZOLE GLYCEROL PHOSPHATE SYNTHASE SUBUNIT HISF/H IGP SYNTHASE SUBUNIT HISF/H"/>
    <property type="match status" value="1"/>
</dbReference>
<comment type="similarity">
    <text evidence="1 5">Belongs to the HisA/HisF family.</text>
</comment>
<dbReference type="PANTHER" id="PTHR21235:SF2">
    <property type="entry name" value="IMIDAZOLE GLYCEROL PHOSPHATE SYNTHASE HISHF"/>
    <property type="match status" value="1"/>
</dbReference>
<dbReference type="Gene3D" id="3.20.20.70">
    <property type="entry name" value="Aldolase class I"/>
    <property type="match status" value="1"/>
</dbReference>
<evidence type="ECO:0000313" key="6">
    <source>
        <dbReference type="EMBL" id="EAT12532.1"/>
    </source>
</evidence>
<sequence length="223" mass="24151">MVGDAITNVKVFSSRKADEMVIVDIEATEKKRINLPLLKRLSSHCIMPLTIGGGVTTLEDAEDLFSVGADKVLVNSAFYNRPEILTDISSKFGRQAVVFSLDVMKKSNEYVPVSKNGSVKQSWTLRETVERAIEYGAGEIILNSVDCDGMMQGFDLNLCKQVSDISSVPVVIAGGCGTKEDCVLAVNSGADAVAAGSIFYWVGESILTIKDYMNKNGLEVRLL</sequence>
<dbReference type="STRING" id="207949.RED65_06543"/>
<keyword evidence="7" id="KW-1185">Reference proteome</keyword>
<proteinExistence type="inferred from homology"/>
<evidence type="ECO:0000256" key="3">
    <source>
        <dbReference type="ARBA" id="ARBA00023102"/>
    </source>
</evidence>
<protein>
    <submittedName>
        <fullName evidence="6">HisF protein</fullName>
    </submittedName>
</protein>
<gene>
    <name evidence="6" type="ORF">RED65_06543</name>
</gene>
<dbReference type="GO" id="GO:0000107">
    <property type="term" value="F:imidazoleglycerol-phosphate synthase activity"/>
    <property type="evidence" value="ECO:0007669"/>
    <property type="project" value="TreeGrafter"/>
</dbReference>
<dbReference type="Proteomes" id="UP000004263">
    <property type="component" value="Unassembled WGS sequence"/>
</dbReference>
<dbReference type="SUPFAM" id="SSF51366">
    <property type="entry name" value="Ribulose-phoshate binding barrel"/>
    <property type="match status" value="1"/>
</dbReference>
<reference evidence="6 7" key="1">
    <citation type="submission" date="2006-03" db="EMBL/GenBank/DDBJ databases">
        <authorList>
            <person name="Pinhassi J."/>
            <person name="Pedros-Alio C."/>
            <person name="Ferriera S."/>
            <person name="Johnson J."/>
            <person name="Kravitz S."/>
            <person name="Halpern A."/>
            <person name="Remington K."/>
            <person name="Beeson K."/>
            <person name="Tran B."/>
            <person name="Rogers Y.-H."/>
            <person name="Friedman R."/>
            <person name="Venter J.C."/>
        </authorList>
    </citation>
    <scope>NUCLEOTIDE SEQUENCE [LARGE SCALE GENOMIC DNA]</scope>
    <source>
        <strain evidence="6 7">RED65</strain>
    </source>
</reference>
<dbReference type="InterPro" id="IPR013785">
    <property type="entry name" value="Aldolase_TIM"/>
</dbReference>
<comment type="pathway">
    <text evidence="4">Amino-acid biosynthesis.</text>
</comment>
<evidence type="ECO:0000256" key="2">
    <source>
        <dbReference type="ARBA" id="ARBA00022605"/>
    </source>
</evidence>
<dbReference type="HOGENOM" id="CLU_048577_4_0_6"/>
<keyword evidence="3 5" id="KW-0368">Histidine biosynthesis</keyword>
<dbReference type="InterPro" id="IPR011060">
    <property type="entry name" value="RibuloseP-bd_barrel"/>
</dbReference>